<gene>
    <name evidence="1" type="ORF">SPARVUS_LOCUS6764659</name>
</gene>
<accession>A0ABN9DAL1</accession>
<keyword evidence="2" id="KW-1185">Reference proteome</keyword>
<name>A0ABN9DAL1_9NEOB</name>
<feature type="non-terminal residue" evidence="1">
    <location>
        <position position="1"/>
    </location>
</feature>
<organism evidence="1 2">
    <name type="scientific">Staurois parvus</name>
    <dbReference type="NCBI Taxonomy" id="386267"/>
    <lineage>
        <taxon>Eukaryota</taxon>
        <taxon>Metazoa</taxon>
        <taxon>Chordata</taxon>
        <taxon>Craniata</taxon>
        <taxon>Vertebrata</taxon>
        <taxon>Euteleostomi</taxon>
        <taxon>Amphibia</taxon>
        <taxon>Batrachia</taxon>
        <taxon>Anura</taxon>
        <taxon>Neobatrachia</taxon>
        <taxon>Ranoidea</taxon>
        <taxon>Ranidae</taxon>
        <taxon>Staurois</taxon>
    </lineage>
</organism>
<protein>
    <submittedName>
        <fullName evidence="1">Uncharacterized protein</fullName>
    </submittedName>
</protein>
<evidence type="ECO:0000313" key="2">
    <source>
        <dbReference type="Proteomes" id="UP001162483"/>
    </source>
</evidence>
<proteinExistence type="predicted"/>
<comment type="caution">
    <text evidence="1">The sequence shown here is derived from an EMBL/GenBank/DDBJ whole genome shotgun (WGS) entry which is preliminary data.</text>
</comment>
<sequence>YCSLPGGIPECSAQGKVSVPQAVTPSYTREYHAALLRDPSITYLVLHSRNVPPAVSPADASICHLGSVPCKRRDVRGQNGGKFENDKNKTFLYQTISHTFCP</sequence>
<dbReference type="Proteomes" id="UP001162483">
    <property type="component" value="Unassembled WGS sequence"/>
</dbReference>
<reference evidence="1" key="1">
    <citation type="submission" date="2023-05" db="EMBL/GenBank/DDBJ databases">
        <authorList>
            <person name="Stuckert A."/>
        </authorList>
    </citation>
    <scope>NUCLEOTIDE SEQUENCE</scope>
</reference>
<dbReference type="EMBL" id="CATNWA010014181">
    <property type="protein sequence ID" value="CAI9568611.1"/>
    <property type="molecule type" value="Genomic_DNA"/>
</dbReference>
<evidence type="ECO:0000313" key="1">
    <source>
        <dbReference type="EMBL" id="CAI9568611.1"/>
    </source>
</evidence>